<protein>
    <recommendedName>
        <fullName evidence="4">Cnidarian restricted protein</fullName>
    </recommendedName>
</protein>
<evidence type="ECO:0008006" key="4">
    <source>
        <dbReference type="Google" id="ProtNLM"/>
    </source>
</evidence>
<evidence type="ECO:0000313" key="3">
    <source>
        <dbReference type="Proteomes" id="UP000594262"/>
    </source>
</evidence>
<organism evidence="2 3">
    <name type="scientific">Clytia hemisphaerica</name>
    <dbReference type="NCBI Taxonomy" id="252671"/>
    <lineage>
        <taxon>Eukaryota</taxon>
        <taxon>Metazoa</taxon>
        <taxon>Cnidaria</taxon>
        <taxon>Hydrozoa</taxon>
        <taxon>Hydroidolina</taxon>
        <taxon>Leptothecata</taxon>
        <taxon>Obeliida</taxon>
        <taxon>Clytiidae</taxon>
        <taxon>Clytia</taxon>
    </lineage>
</organism>
<evidence type="ECO:0000313" key="2">
    <source>
        <dbReference type="EnsemblMetazoa" id="CLYHEMP005186.1"/>
    </source>
</evidence>
<keyword evidence="1" id="KW-0732">Signal</keyword>
<proteinExistence type="predicted"/>
<reference evidence="2" key="1">
    <citation type="submission" date="2021-01" db="UniProtKB">
        <authorList>
            <consortium name="EnsemblMetazoa"/>
        </authorList>
    </citation>
    <scope>IDENTIFICATION</scope>
</reference>
<dbReference type="EnsemblMetazoa" id="CLYHEMT005186.1">
    <property type="protein sequence ID" value="CLYHEMP005186.1"/>
    <property type="gene ID" value="CLYHEMG005186"/>
</dbReference>
<evidence type="ECO:0000256" key="1">
    <source>
        <dbReference type="SAM" id="SignalP"/>
    </source>
</evidence>
<dbReference type="Proteomes" id="UP000594262">
    <property type="component" value="Unplaced"/>
</dbReference>
<sequence length="205" mass="23957">MRYLVGNFLTSCMFKLILVIFTFSTEVWALCNHGTEYKYTCRKLPSYNSYQWARCYKNSEIKTFGKNHTNGCFDDSRQFCYYPCQMERHEQFYGSVSKDCKCALMGHPPPCNERTRGQQTCRSVEGYFGFTKMTCWDKKYIRRITGNSYPCGAEFCWLPCEREKNQKSNGDVSAECSCTYSNAWRRGGDSKLLLTFLVGFYVYNS</sequence>
<keyword evidence="3" id="KW-1185">Reference proteome</keyword>
<feature type="chain" id="PRO_5029542358" description="Cnidarian restricted protein" evidence="1">
    <location>
        <begin position="30"/>
        <end position="205"/>
    </location>
</feature>
<name>A0A7M5UZV0_9CNID</name>
<feature type="signal peptide" evidence="1">
    <location>
        <begin position="1"/>
        <end position="29"/>
    </location>
</feature>
<dbReference type="AlphaFoldDB" id="A0A7M5UZV0"/>
<accession>A0A7M5UZV0</accession>